<keyword evidence="3 5" id="KW-1133">Transmembrane helix</keyword>
<organism evidence="6 7">
    <name type="scientific">Winogradskyella wandonensis</name>
    <dbReference type="NCBI Taxonomy" id="1442586"/>
    <lineage>
        <taxon>Bacteria</taxon>
        <taxon>Pseudomonadati</taxon>
        <taxon>Bacteroidota</taxon>
        <taxon>Flavobacteriia</taxon>
        <taxon>Flavobacteriales</taxon>
        <taxon>Flavobacteriaceae</taxon>
        <taxon>Winogradskyella</taxon>
    </lineage>
</organism>
<sequence>MEYLITALKLIVGLSLLNVWLLQRDKNTKWRGGNATTLSEEFKVYGLSPYMFKIVGGLKIILAIGLLLSIYYTSIASICAIGLAILLTGSIAMHLKIKDPLFKSFPAALFLTLCLIIALS</sequence>
<dbReference type="RefSeq" id="WP_132703814.1">
    <property type="nucleotide sequence ID" value="NZ_SMGI01000001.1"/>
</dbReference>
<feature type="transmembrane region" description="Helical" evidence="5">
    <location>
        <begin position="70"/>
        <end position="89"/>
    </location>
</feature>
<evidence type="ECO:0000256" key="1">
    <source>
        <dbReference type="ARBA" id="ARBA00004141"/>
    </source>
</evidence>
<keyword evidence="2 5" id="KW-0812">Transmembrane</keyword>
<keyword evidence="4 5" id="KW-0472">Membrane</keyword>
<feature type="transmembrane region" description="Helical" evidence="5">
    <location>
        <begin position="101"/>
        <end position="119"/>
    </location>
</feature>
<comment type="subcellular location">
    <subcellularLocation>
        <location evidence="1">Membrane</location>
        <topology evidence="1">Multi-pass membrane protein</topology>
    </subcellularLocation>
</comment>
<keyword evidence="7" id="KW-1185">Reference proteome</keyword>
<name>A0A4R1KXI2_9FLAO</name>
<reference evidence="6 7" key="1">
    <citation type="journal article" date="2015" name="Stand. Genomic Sci.">
        <title>Genomic Encyclopedia of Bacterial and Archaeal Type Strains, Phase III: the genomes of soil and plant-associated and newly described type strains.</title>
        <authorList>
            <person name="Whitman W.B."/>
            <person name="Woyke T."/>
            <person name="Klenk H.P."/>
            <person name="Zhou Y."/>
            <person name="Lilburn T.G."/>
            <person name="Beck B.J."/>
            <person name="De Vos P."/>
            <person name="Vandamme P."/>
            <person name="Eisen J.A."/>
            <person name="Garrity G."/>
            <person name="Hugenholtz P."/>
            <person name="Kyrpides N.C."/>
        </authorList>
    </citation>
    <scope>NUCLEOTIDE SEQUENCE [LARGE SCALE GENOMIC DNA]</scope>
    <source>
        <strain evidence="6 7">CECT 8445</strain>
    </source>
</reference>
<dbReference type="Proteomes" id="UP000295714">
    <property type="component" value="Unassembled WGS sequence"/>
</dbReference>
<gene>
    <name evidence="6" type="ORF">DFQ05_0821</name>
</gene>
<dbReference type="Pfam" id="PF13564">
    <property type="entry name" value="DoxX_2"/>
    <property type="match status" value="1"/>
</dbReference>
<accession>A0A4R1KXI2</accession>
<evidence type="ECO:0000256" key="3">
    <source>
        <dbReference type="ARBA" id="ARBA00022989"/>
    </source>
</evidence>
<evidence type="ECO:0000256" key="4">
    <source>
        <dbReference type="ARBA" id="ARBA00023136"/>
    </source>
</evidence>
<proteinExistence type="predicted"/>
<feature type="transmembrane region" description="Helical" evidence="5">
    <location>
        <begin position="6"/>
        <end position="23"/>
    </location>
</feature>
<evidence type="ECO:0000256" key="5">
    <source>
        <dbReference type="SAM" id="Phobius"/>
    </source>
</evidence>
<dbReference type="EMBL" id="SMGI01000001">
    <property type="protein sequence ID" value="TCK69300.1"/>
    <property type="molecule type" value="Genomic_DNA"/>
</dbReference>
<dbReference type="OrthoDB" id="1493324at2"/>
<evidence type="ECO:0000256" key="2">
    <source>
        <dbReference type="ARBA" id="ARBA00022692"/>
    </source>
</evidence>
<evidence type="ECO:0000313" key="7">
    <source>
        <dbReference type="Proteomes" id="UP000295714"/>
    </source>
</evidence>
<evidence type="ECO:0000313" key="6">
    <source>
        <dbReference type="EMBL" id="TCK69300.1"/>
    </source>
</evidence>
<dbReference type="GO" id="GO:0016020">
    <property type="term" value="C:membrane"/>
    <property type="evidence" value="ECO:0007669"/>
    <property type="project" value="UniProtKB-SubCell"/>
</dbReference>
<feature type="transmembrane region" description="Helical" evidence="5">
    <location>
        <begin position="44"/>
        <end position="64"/>
    </location>
</feature>
<comment type="caution">
    <text evidence="6">The sequence shown here is derived from an EMBL/GenBank/DDBJ whole genome shotgun (WGS) entry which is preliminary data.</text>
</comment>
<protein>
    <submittedName>
        <fullName evidence="6">DoxX-like protein</fullName>
    </submittedName>
</protein>
<dbReference type="InterPro" id="IPR032808">
    <property type="entry name" value="DoxX"/>
</dbReference>
<dbReference type="AlphaFoldDB" id="A0A4R1KXI2"/>